<evidence type="ECO:0000256" key="2">
    <source>
        <dbReference type="SAM" id="Phobius"/>
    </source>
</evidence>
<comment type="caution">
    <text evidence="3">The sequence shown here is derived from an EMBL/GenBank/DDBJ whole genome shotgun (WGS) entry which is preliminary data.</text>
</comment>
<feature type="compositionally biased region" description="Polar residues" evidence="1">
    <location>
        <begin position="121"/>
        <end position="138"/>
    </location>
</feature>
<protein>
    <submittedName>
        <fullName evidence="3">PLAC8-domain-containing protein</fullName>
    </submittedName>
</protein>
<dbReference type="OrthoDB" id="1045822at2759"/>
<dbReference type="NCBIfam" id="TIGR01571">
    <property type="entry name" value="A_thal_Cys_rich"/>
    <property type="match status" value="1"/>
</dbReference>
<name>A0A9P4QGK9_9PLEO</name>
<evidence type="ECO:0000313" key="4">
    <source>
        <dbReference type="Proteomes" id="UP000799444"/>
    </source>
</evidence>
<gene>
    <name evidence="3" type="ORF">EJ04DRAFT_479887</name>
</gene>
<dbReference type="InterPro" id="IPR006461">
    <property type="entry name" value="PLAC_motif_containing"/>
</dbReference>
<keyword evidence="2" id="KW-0472">Membrane</keyword>
<feature type="transmembrane region" description="Helical" evidence="2">
    <location>
        <begin position="58"/>
        <end position="75"/>
    </location>
</feature>
<evidence type="ECO:0000256" key="1">
    <source>
        <dbReference type="SAM" id="MobiDB-lite"/>
    </source>
</evidence>
<sequence>MASLQNQEWKNKSSDCCTPMSSCCLAWWCPCISYGRTHHRVKFDDDMKGYSCCNFSCVAYTSLTCLGLSFVLPMIQRGNMREKYHLKGNGCNDFLCACCCAPCDLLQQDKESKFREDEKTSLTSAQPGNSSQMQYQQQ</sequence>
<keyword evidence="2" id="KW-1133">Transmembrane helix</keyword>
<feature type="non-terminal residue" evidence="3">
    <location>
        <position position="138"/>
    </location>
</feature>
<proteinExistence type="predicted"/>
<dbReference type="EMBL" id="ML996376">
    <property type="protein sequence ID" value="KAF2726887.1"/>
    <property type="molecule type" value="Genomic_DNA"/>
</dbReference>
<feature type="region of interest" description="Disordered" evidence="1">
    <location>
        <begin position="114"/>
        <end position="138"/>
    </location>
</feature>
<evidence type="ECO:0000313" key="3">
    <source>
        <dbReference type="EMBL" id="KAF2726887.1"/>
    </source>
</evidence>
<keyword evidence="2" id="KW-0812">Transmembrane</keyword>
<dbReference type="PANTHER" id="PTHR15907">
    <property type="entry name" value="DUF614 FAMILY PROTEIN-RELATED"/>
    <property type="match status" value="1"/>
</dbReference>
<dbReference type="Proteomes" id="UP000799444">
    <property type="component" value="Unassembled WGS sequence"/>
</dbReference>
<organism evidence="3 4">
    <name type="scientific">Polyplosphaeria fusca</name>
    <dbReference type="NCBI Taxonomy" id="682080"/>
    <lineage>
        <taxon>Eukaryota</taxon>
        <taxon>Fungi</taxon>
        <taxon>Dikarya</taxon>
        <taxon>Ascomycota</taxon>
        <taxon>Pezizomycotina</taxon>
        <taxon>Dothideomycetes</taxon>
        <taxon>Pleosporomycetidae</taxon>
        <taxon>Pleosporales</taxon>
        <taxon>Tetraplosphaeriaceae</taxon>
        <taxon>Polyplosphaeria</taxon>
    </lineage>
</organism>
<dbReference type="AlphaFoldDB" id="A0A9P4QGK9"/>
<reference evidence="3" key="1">
    <citation type="journal article" date="2020" name="Stud. Mycol.">
        <title>101 Dothideomycetes genomes: a test case for predicting lifestyles and emergence of pathogens.</title>
        <authorList>
            <person name="Haridas S."/>
            <person name="Albert R."/>
            <person name="Binder M."/>
            <person name="Bloem J."/>
            <person name="Labutti K."/>
            <person name="Salamov A."/>
            <person name="Andreopoulos B."/>
            <person name="Baker S."/>
            <person name="Barry K."/>
            <person name="Bills G."/>
            <person name="Bluhm B."/>
            <person name="Cannon C."/>
            <person name="Castanera R."/>
            <person name="Culley D."/>
            <person name="Daum C."/>
            <person name="Ezra D."/>
            <person name="Gonzalez J."/>
            <person name="Henrissat B."/>
            <person name="Kuo A."/>
            <person name="Liang C."/>
            <person name="Lipzen A."/>
            <person name="Lutzoni F."/>
            <person name="Magnuson J."/>
            <person name="Mondo S."/>
            <person name="Nolan M."/>
            <person name="Ohm R."/>
            <person name="Pangilinan J."/>
            <person name="Park H.-J."/>
            <person name="Ramirez L."/>
            <person name="Alfaro M."/>
            <person name="Sun H."/>
            <person name="Tritt A."/>
            <person name="Yoshinaga Y."/>
            <person name="Zwiers L.-H."/>
            <person name="Turgeon B."/>
            <person name="Goodwin S."/>
            <person name="Spatafora J."/>
            <person name="Crous P."/>
            <person name="Grigoriev I."/>
        </authorList>
    </citation>
    <scope>NUCLEOTIDE SEQUENCE</scope>
    <source>
        <strain evidence="3">CBS 125425</strain>
    </source>
</reference>
<dbReference type="Pfam" id="PF04749">
    <property type="entry name" value="PLAC8"/>
    <property type="match status" value="1"/>
</dbReference>
<keyword evidence="4" id="KW-1185">Reference proteome</keyword>
<accession>A0A9P4QGK9</accession>